<dbReference type="InterPro" id="IPR000719">
    <property type="entry name" value="Prot_kinase_dom"/>
</dbReference>
<dbReference type="SMART" id="SM00220">
    <property type="entry name" value="S_TKc"/>
    <property type="match status" value="1"/>
</dbReference>
<reference evidence="11" key="1">
    <citation type="journal article" date="2020" name="bioRxiv">
        <title>Comparative genomics of Chlamydomonas.</title>
        <authorList>
            <person name="Craig R.J."/>
            <person name="Hasan A.R."/>
            <person name="Ness R.W."/>
            <person name="Keightley P.D."/>
        </authorList>
    </citation>
    <scope>NUCLEOTIDE SEQUENCE</scope>
    <source>
        <strain evidence="11">SAG 7.73</strain>
    </source>
</reference>
<evidence type="ECO:0000256" key="8">
    <source>
        <dbReference type="ARBA" id="ARBA00048679"/>
    </source>
</evidence>
<comment type="caution">
    <text evidence="11">The sequence shown here is derived from an EMBL/GenBank/DDBJ whole genome shotgun (WGS) entry which is preliminary data.</text>
</comment>
<feature type="region of interest" description="Disordered" evidence="9">
    <location>
        <begin position="202"/>
        <end position="223"/>
    </location>
</feature>
<protein>
    <recommendedName>
        <fullName evidence="1">non-specific serine/threonine protein kinase</fullName>
        <ecNumber evidence="1">2.7.11.1</ecNumber>
    </recommendedName>
</protein>
<evidence type="ECO:0000256" key="1">
    <source>
        <dbReference type="ARBA" id="ARBA00012513"/>
    </source>
</evidence>
<accession>A0A835WE15</accession>
<feature type="domain" description="Protein kinase" evidence="10">
    <location>
        <begin position="417"/>
        <end position="866"/>
    </location>
</feature>
<keyword evidence="6" id="KW-0067">ATP-binding</keyword>
<evidence type="ECO:0000256" key="5">
    <source>
        <dbReference type="ARBA" id="ARBA00022777"/>
    </source>
</evidence>
<keyword evidence="5" id="KW-0418">Kinase</keyword>
<dbReference type="GO" id="GO:0004674">
    <property type="term" value="F:protein serine/threonine kinase activity"/>
    <property type="evidence" value="ECO:0007669"/>
    <property type="project" value="UniProtKB-KW"/>
</dbReference>
<keyword evidence="4" id="KW-0547">Nucleotide-binding</keyword>
<feature type="region of interest" description="Disordered" evidence="9">
    <location>
        <begin position="296"/>
        <end position="374"/>
    </location>
</feature>
<proteinExistence type="predicted"/>
<dbReference type="PROSITE" id="PS50011">
    <property type="entry name" value="PROTEIN_KINASE_DOM"/>
    <property type="match status" value="1"/>
</dbReference>
<keyword evidence="12" id="KW-1185">Reference proteome</keyword>
<dbReference type="GO" id="GO:0005524">
    <property type="term" value="F:ATP binding"/>
    <property type="evidence" value="ECO:0007669"/>
    <property type="project" value="UniProtKB-KW"/>
</dbReference>
<name>A0A835WE15_CHLIN</name>
<comment type="catalytic activity">
    <reaction evidence="7">
        <text>L-threonyl-[protein] + ATP = O-phospho-L-threonyl-[protein] + ADP + H(+)</text>
        <dbReference type="Rhea" id="RHEA:46608"/>
        <dbReference type="Rhea" id="RHEA-COMP:11060"/>
        <dbReference type="Rhea" id="RHEA-COMP:11605"/>
        <dbReference type="ChEBI" id="CHEBI:15378"/>
        <dbReference type="ChEBI" id="CHEBI:30013"/>
        <dbReference type="ChEBI" id="CHEBI:30616"/>
        <dbReference type="ChEBI" id="CHEBI:61977"/>
        <dbReference type="ChEBI" id="CHEBI:456216"/>
        <dbReference type="EC" id="2.7.11.1"/>
    </reaction>
</comment>
<dbReference type="InterPro" id="IPR050660">
    <property type="entry name" value="NEK_Ser/Thr_kinase"/>
</dbReference>
<dbReference type="Gene3D" id="1.10.510.10">
    <property type="entry name" value="Transferase(Phosphotransferase) domain 1"/>
    <property type="match status" value="2"/>
</dbReference>
<comment type="catalytic activity">
    <reaction evidence="8">
        <text>L-seryl-[protein] + ATP = O-phospho-L-seryl-[protein] + ADP + H(+)</text>
        <dbReference type="Rhea" id="RHEA:17989"/>
        <dbReference type="Rhea" id="RHEA-COMP:9863"/>
        <dbReference type="Rhea" id="RHEA-COMP:11604"/>
        <dbReference type="ChEBI" id="CHEBI:15378"/>
        <dbReference type="ChEBI" id="CHEBI:29999"/>
        <dbReference type="ChEBI" id="CHEBI:30616"/>
        <dbReference type="ChEBI" id="CHEBI:83421"/>
        <dbReference type="ChEBI" id="CHEBI:456216"/>
        <dbReference type="EC" id="2.7.11.1"/>
    </reaction>
</comment>
<dbReference type="EC" id="2.7.11.1" evidence="1"/>
<evidence type="ECO:0000256" key="6">
    <source>
        <dbReference type="ARBA" id="ARBA00022840"/>
    </source>
</evidence>
<dbReference type="PANTHER" id="PTHR43671">
    <property type="entry name" value="SERINE/THREONINE-PROTEIN KINASE NEK"/>
    <property type="match status" value="1"/>
</dbReference>
<evidence type="ECO:0000256" key="3">
    <source>
        <dbReference type="ARBA" id="ARBA00022679"/>
    </source>
</evidence>
<evidence type="ECO:0000256" key="2">
    <source>
        <dbReference type="ARBA" id="ARBA00022527"/>
    </source>
</evidence>
<dbReference type="OrthoDB" id="550653at2759"/>
<evidence type="ECO:0000256" key="4">
    <source>
        <dbReference type="ARBA" id="ARBA00022741"/>
    </source>
</evidence>
<sequence length="875" mass="87100">MPAVRDRTTTEKGGRSTVLQRLGLVLAVPASRHAEDSAEEDTAAAAASQELIDAQDSAPPAGARRHEDSTRTPPRPVETTDSLHEAQAAESTQSAEHDGNGNEIDAQHPDLAAVACGSSTPQTPALLLPLAAGSPWAMIGASAAITNDSACGGWGGSSSRYSYSSSGWDGYSHDAVPSDVACGGGGAGCGWLEWFGGRAASATAPASPHAPHSDGGSSWAALPPPPALHSMDCGCGSGAGAGASLAGREIAAKAALSPPFAATGASTGDGGAASVGSGCGGRRLCVLERLMLEGAERSGSGAAARHQHHHHQQQQQQGLPPVESYEESGGMEDGEEEGAGGPIAQPPMPPGPASGTHRPLLLRSGGMQQAPPAAAAAVPPAAPLAFDMLHAAEWVARLGTDNKIAATAAAGNGGIGGGIDGIIGGGGGGAVAAAAAGIFRPPLAPGGTGGDATGDGNEVPLCVVDLVRLHLPAAAAAAAAAVMTSSPKAPHHQAPPRVAALLAARKTLLGRDVGAEALFEEEAMALQAVSGCPFVVPYLGAAVCFDRLQLFTQWAPGGVAAELDAALARCPQEPSAPRLLLPAQRLRVIGASALHALAALHAAEPPIAHLDVRPSNMLLLPQPQQPHQQQHGGGGGGGRVVLGGFGSAVRLLDSFDLEEEDGDICAMDLDADVGFEDDGSVDSFDLLGRPAARYVDVGVRGMSYSRVGAGGAASTAGAAQFHTAASSAGCCSCCSCCGCSCGCGAHGCGAHAGCPRQLPEAPCYLAPELLPWAPPAATATAAATAAAAAGQVLVTAKADIYSVGVLLAVAAVWHGCPAAVVARWQRGGAALPACVPLPLRHLIGLCTSADPTLRPSAQEALDHPFFAGLAMDDLL</sequence>
<dbReference type="Proteomes" id="UP000650467">
    <property type="component" value="Unassembled WGS sequence"/>
</dbReference>
<dbReference type="PANTHER" id="PTHR43671:SF98">
    <property type="entry name" value="SERINE_THREONINE-PROTEIN KINASE NEK11"/>
    <property type="match status" value="1"/>
</dbReference>
<keyword evidence="2" id="KW-0723">Serine/threonine-protein kinase</keyword>
<dbReference type="AlphaFoldDB" id="A0A835WE15"/>
<evidence type="ECO:0000313" key="11">
    <source>
        <dbReference type="EMBL" id="KAG2445455.1"/>
    </source>
</evidence>
<organism evidence="11 12">
    <name type="scientific">Chlamydomonas incerta</name>
    <dbReference type="NCBI Taxonomy" id="51695"/>
    <lineage>
        <taxon>Eukaryota</taxon>
        <taxon>Viridiplantae</taxon>
        <taxon>Chlorophyta</taxon>
        <taxon>core chlorophytes</taxon>
        <taxon>Chlorophyceae</taxon>
        <taxon>CS clade</taxon>
        <taxon>Chlamydomonadales</taxon>
        <taxon>Chlamydomonadaceae</taxon>
        <taxon>Chlamydomonas</taxon>
    </lineage>
</organism>
<evidence type="ECO:0000256" key="7">
    <source>
        <dbReference type="ARBA" id="ARBA00047899"/>
    </source>
</evidence>
<gene>
    <name evidence="11" type="ORF">HXX76_000074</name>
</gene>
<dbReference type="InterPro" id="IPR011009">
    <property type="entry name" value="Kinase-like_dom_sf"/>
</dbReference>
<dbReference type="EMBL" id="JAEHOC010000001">
    <property type="protein sequence ID" value="KAG2445455.1"/>
    <property type="molecule type" value="Genomic_DNA"/>
</dbReference>
<feature type="compositionally biased region" description="Basic and acidic residues" evidence="9">
    <location>
        <begin position="95"/>
        <end position="105"/>
    </location>
</feature>
<feature type="compositionally biased region" description="Acidic residues" evidence="9">
    <location>
        <begin position="324"/>
        <end position="338"/>
    </location>
</feature>
<keyword evidence="3" id="KW-0808">Transferase</keyword>
<evidence type="ECO:0000313" key="12">
    <source>
        <dbReference type="Proteomes" id="UP000650467"/>
    </source>
</evidence>
<feature type="region of interest" description="Disordered" evidence="9">
    <location>
        <begin position="31"/>
        <end position="105"/>
    </location>
</feature>
<evidence type="ECO:0000256" key="9">
    <source>
        <dbReference type="SAM" id="MobiDB-lite"/>
    </source>
</evidence>
<feature type="compositionally biased region" description="Low complexity" evidence="9">
    <location>
        <begin position="85"/>
        <end position="94"/>
    </location>
</feature>
<dbReference type="SUPFAM" id="SSF56112">
    <property type="entry name" value="Protein kinase-like (PK-like)"/>
    <property type="match status" value="1"/>
</dbReference>
<evidence type="ECO:0000259" key="10">
    <source>
        <dbReference type="PROSITE" id="PS50011"/>
    </source>
</evidence>